<dbReference type="EMBL" id="AAQH01000012">
    <property type="protein sequence ID" value="EAT11873.1"/>
    <property type="molecule type" value="Genomic_DNA"/>
</dbReference>
<evidence type="ECO:0000256" key="1">
    <source>
        <dbReference type="ARBA" id="ARBA00001933"/>
    </source>
</evidence>
<reference evidence="8 9" key="1">
    <citation type="submission" date="2006-03" db="EMBL/GenBank/DDBJ databases">
        <authorList>
            <person name="Pinhassi J."/>
            <person name="Pedros-Alio C."/>
            <person name="Ferriera S."/>
            <person name="Johnson J."/>
            <person name="Kravitz S."/>
            <person name="Halpern A."/>
            <person name="Remington K."/>
            <person name="Beeson K."/>
            <person name="Tran B."/>
            <person name="Rogers Y.-H."/>
            <person name="Friedman R."/>
            <person name="Venter J.C."/>
        </authorList>
    </citation>
    <scope>NUCLEOTIDE SEQUENCE [LARGE SCALE GENOMIC DNA]</scope>
    <source>
        <strain evidence="8 9">RED65</strain>
    </source>
</reference>
<dbReference type="InterPro" id="IPR015422">
    <property type="entry name" value="PyrdxlP-dep_Trfase_small"/>
</dbReference>
<organism evidence="8 9">
    <name type="scientific">Bermanella marisrubri</name>
    <dbReference type="NCBI Taxonomy" id="207949"/>
    <lineage>
        <taxon>Bacteria</taxon>
        <taxon>Pseudomonadati</taxon>
        <taxon>Pseudomonadota</taxon>
        <taxon>Gammaproteobacteria</taxon>
        <taxon>Oceanospirillales</taxon>
        <taxon>Oceanospirillaceae</taxon>
        <taxon>Bermanella</taxon>
    </lineage>
</organism>
<comment type="caution">
    <text evidence="8">The sequence shown here is derived from an EMBL/GenBank/DDBJ whole genome shotgun (WGS) entry which is preliminary data.</text>
</comment>
<evidence type="ECO:0000256" key="4">
    <source>
        <dbReference type="ARBA" id="ARBA00022679"/>
    </source>
</evidence>
<evidence type="ECO:0000313" key="9">
    <source>
        <dbReference type="Proteomes" id="UP000004263"/>
    </source>
</evidence>
<sequence>MDLLARAKQFQAEGRDIIHLEVGEPDFPSLPCVISAGQQALANGHTHYTPALGLPQLRQVIAQYYKSRYQVDVDWNRIVITPGASGALQLVTTLLLDESDQIMLADPGYPCNRHFAAVVNAQAQEVVTSAKDDFHLTALQVSQHWQKQTKAVMVATPSNPTGAVMNLQQLQDLQTAIKQQRGVLIVDEIYQGLVFDSAKDITALQLSGDQSNLFVINSFSKYFAMTGWRLGWMVAPEWAMEGLDRLAQNIFLAANTPAQHAALAVFEKEALQQLDERKTELQKRRDFLLPELIKLGFDVVAEPEGAFYIFARISHFNHRHAKDSMAFCLDLLEKTGVAITPGVDFSPSHGHEYVRFAYTQPISELQRAMDKIKHYLM</sequence>
<dbReference type="PROSITE" id="PS00105">
    <property type="entry name" value="AA_TRANSFER_CLASS_1"/>
    <property type="match status" value="1"/>
</dbReference>
<dbReference type="GO" id="GO:0030170">
    <property type="term" value="F:pyridoxal phosphate binding"/>
    <property type="evidence" value="ECO:0007669"/>
    <property type="project" value="InterPro"/>
</dbReference>
<dbReference type="Gene3D" id="3.90.1150.10">
    <property type="entry name" value="Aspartate Aminotransferase, domain 1"/>
    <property type="match status" value="1"/>
</dbReference>
<dbReference type="InterPro" id="IPR004838">
    <property type="entry name" value="NHTrfase_class1_PyrdxlP-BS"/>
</dbReference>
<dbReference type="SUPFAM" id="SSF53383">
    <property type="entry name" value="PLP-dependent transferases"/>
    <property type="match status" value="1"/>
</dbReference>
<evidence type="ECO:0000313" key="8">
    <source>
        <dbReference type="EMBL" id="EAT11873.1"/>
    </source>
</evidence>
<dbReference type="Proteomes" id="UP000004263">
    <property type="component" value="Unassembled WGS sequence"/>
</dbReference>
<dbReference type="STRING" id="207949.RED65_13967"/>
<dbReference type="HOGENOM" id="CLU_017584_4_3_6"/>
<dbReference type="EC" id="2.6.1.-" evidence="6"/>
<dbReference type="PRINTS" id="PR00753">
    <property type="entry name" value="ACCSYNTHASE"/>
</dbReference>
<keyword evidence="4 6" id="KW-0808">Transferase</keyword>
<dbReference type="InterPro" id="IPR050596">
    <property type="entry name" value="AspAT/PAT-like"/>
</dbReference>
<keyword evidence="5" id="KW-0663">Pyridoxal phosphate</keyword>
<evidence type="ECO:0000259" key="7">
    <source>
        <dbReference type="Pfam" id="PF00155"/>
    </source>
</evidence>
<protein>
    <recommendedName>
        <fullName evidence="6">Aminotransferase</fullName>
        <ecNumber evidence="6">2.6.1.-</ecNumber>
    </recommendedName>
</protein>
<comment type="cofactor">
    <cofactor evidence="1 6">
        <name>pyridoxal 5'-phosphate</name>
        <dbReference type="ChEBI" id="CHEBI:597326"/>
    </cofactor>
</comment>
<accession>Q1N101</accession>
<dbReference type="InterPro" id="IPR015421">
    <property type="entry name" value="PyrdxlP-dep_Trfase_major"/>
</dbReference>
<comment type="similarity">
    <text evidence="2 6">Belongs to the class-I pyridoxal-phosphate-dependent aminotransferase family.</text>
</comment>
<dbReference type="AlphaFoldDB" id="Q1N101"/>
<dbReference type="InterPro" id="IPR004839">
    <property type="entry name" value="Aminotransferase_I/II_large"/>
</dbReference>
<dbReference type="CDD" id="cd00609">
    <property type="entry name" value="AAT_like"/>
    <property type="match status" value="1"/>
</dbReference>
<keyword evidence="9" id="KW-1185">Reference proteome</keyword>
<dbReference type="GO" id="GO:0006520">
    <property type="term" value="P:amino acid metabolic process"/>
    <property type="evidence" value="ECO:0007669"/>
    <property type="project" value="InterPro"/>
</dbReference>
<gene>
    <name evidence="8" type="ORF">RED65_13967</name>
</gene>
<evidence type="ECO:0000256" key="6">
    <source>
        <dbReference type="RuleBase" id="RU000481"/>
    </source>
</evidence>
<dbReference type="GO" id="GO:0008483">
    <property type="term" value="F:transaminase activity"/>
    <property type="evidence" value="ECO:0007669"/>
    <property type="project" value="UniProtKB-KW"/>
</dbReference>
<evidence type="ECO:0000256" key="3">
    <source>
        <dbReference type="ARBA" id="ARBA00022576"/>
    </source>
</evidence>
<dbReference type="Gene3D" id="3.40.640.10">
    <property type="entry name" value="Type I PLP-dependent aspartate aminotransferase-like (Major domain)"/>
    <property type="match status" value="1"/>
</dbReference>
<dbReference type="InterPro" id="IPR015424">
    <property type="entry name" value="PyrdxlP-dep_Trfase"/>
</dbReference>
<dbReference type="PANTHER" id="PTHR46383">
    <property type="entry name" value="ASPARTATE AMINOTRANSFERASE"/>
    <property type="match status" value="1"/>
</dbReference>
<proteinExistence type="inferred from homology"/>
<evidence type="ECO:0000256" key="5">
    <source>
        <dbReference type="ARBA" id="ARBA00022898"/>
    </source>
</evidence>
<keyword evidence="3 6" id="KW-0032">Aminotransferase</keyword>
<feature type="domain" description="Aminotransferase class I/classII large" evidence="7">
    <location>
        <begin position="16"/>
        <end position="372"/>
    </location>
</feature>
<dbReference type="PANTHER" id="PTHR46383:SF2">
    <property type="entry name" value="AMINOTRANSFERASE"/>
    <property type="match status" value="1"/>
</dbReference>
<dbReference type="Pfam" id="PF00155">
    <property type="entry name" value="Aminotran_1_2"/>
    <property type="match status" value="1"/>
</dbReference>
<evidence type="ECO:0000256" key="2">
    <source>
        <dbReference type="ARBA" id="ARBA00007441"/>
    </source>
</evidence>
<name>Q1N101_9GAMM</name>